<keyword evidence="6 10" id="KW-0521">NADP</keyword>
<comment type="catalytic activity">
    <reaction evidence="9 10">
        <text>L-arginyl-[protein] + NAD(+) = N(omega)-(ADP-D-ribosyl)-L-arginyl-[protein] + nicotinamide + H(+)</text>
        <dbReference type="Rhea" id="RHEA:19149"/>
        <dbReference type="Rhea" id="RHEA-COMP:10532"/>
        <dbReference type="Rhea" id="RHEA-COMP:15087"/>
        <dbReference type="ChEBI" id="CHEBI:15378"/>
        <dbReference type="ChEBI" id="CHEBI:17154"/>
        <dbReference type="ChEBI" id="CHEBI:29965"/>
        <dbReference type="ChEBI" id="CHEBI:57540"/>
        <dbReference type="ChEBI" id="CHEBI:142554"/>
        <dbReference type="EC" id="2.4.2.31"/>
    </reaction>
</comment>
<dbReference type="Ensembl" id="ENSCRFT00000008804.1">
    <property type="protein sequence ID" value="ENSCRFP00000008499.1"/>
    <property type="gene ID" value="ENSCRFG00000006678.1"/>
</dbReference>
<reference evidence="11" key="1">
    <citation type="submission" date="2025-08" db="UniProtKB">
        <authorList>
            <consortium name="Ensembl"/>
        </authorList>
    </citation>
    <scope>IDENTIFICATION</scope>
</reference>
<protein>
    <recommendedName>
        <fullName evidence="10">NAD(P)(+)--arginine ADP-ribosyltransferase</fullName>
        <ecNumber evidence="10">2.4.2.31</ecNumber>
    </recommendedName>
    <alternativeName>
        <fullName evidence="10">Mono(ADP-ribosyl)transferase</fullName>
    </alternativeName>
</protein>
<dbReference type="GO" id="GO:0044194">
    <property type="term" value="C:cytolytic granule"/>
    <property type="evidence" value="ECO:0007669"/>
    <property type="project" value="UniProtKB-ARBA"/>
</dbReference>
<evidence type="ECO:0000256" key="9">
    <source>
        <dbReference type="ARBA" id="ARBA00047597"/>
    </source>
</evidence>
<reference evidence="11" key="2">
    <citation type="submission" date="2025-09" db="UniProtKB">
        <authorList>
            <consortium name="Ensembl"/>
        </authorList>
    </citation>
    <scope>IDENTIFICATION</scope>
</reference>
<evidence type="ECO:0000256" key="8">
    <source>
        <dbReference type="ARBA" id="ARBA00023157"/>
    </source>
</evidence>
<dbReference type="PROSITE" id="PS51996">
    <property type="entry name" value="TR_MART"/>
    <property type="match status" value="1"/>
</dbReference>
<dbReference type="SUPFAM" id="SSF56399">
    <property type="entry name" value="ADP-ribosylation"/>
    <property type="match status" value="1"/>
</dbReference>
<dbReference type="GO" id="GO:0046677">
    <property type="term" value="P:response to antibiotic"/>
    <property type="evidence" value="ECO:0007669"/>
    <property type="project" value="UniProtKB-ARBA"/>
</dbReference>
<evidence type="ECO:0000313" key="12">
    <source>
        <dbReference type="Proteomes" id="UP000694396"/>
    </source>
</evidence>
<name>A0A8C3QMZ0_9PASS</name>
<dbReference type="InterPro" id="IPR050999">
    <property type="entry name" value="ADP-ribosyltransferase_ARG"/>
</dbReference>
<organism evidence="11 12">
    <name type="scientific">Cyanoderma ruficeps</name>
    <name type="common">rufous-capped babbler</name>
    <dbReference type="NCBI Taxonomy" id="181631"/>
    <lineage>
        <taxon>Eukaryota</taxon>
        <taxon>Metazoa</taxon>
        <taxon>Chordata</taxon>
        <taxon>Craniata</taxon>
        <taxon>Vertebrata</taxon>
        <taxon>Euteleostomi</taxon>
        <taxon>Archelosauria</taxon>
        <taxon>Archosauria</taxon>
        <taxon>Dinosauria</taxon>
        <taxon>Saurischia</taxon>
        <taxon>Theropoda</taxon>
        <taxon>Coelurosauria</taxon>
        <taxon>Aves</taxon>
        <taxon>Neognathae</taxon>
        <taxon>Neoaves</taxon>
        <taxon>Telluraves</taxon>
        <taxon>Australaves</taxon>
        <taxon>Passeriformes</taxon>
        <taxon>Sylvioidea</taxon>
        <taxon>Timaliidae</taxon>
        <taxon>Cyanoderma</taxon>
    </lineage>
</organism>
<dbReference type="Gene3D" id="3.90.176.10">
    <property type="entry name" value="Toxin ADP-ribosyltransferase, Chain A, domain 1"/>
    <property type="match status" value="1"/>
</dbReference>
<dbReference type="Proteomes" id="UP000694396">
    <property type="component" value="Unplaced"/>
</dbReference>
<dbReference type="PROSITE" id="PS01291">
    <property type="entry name" value="ART"/>
    <property type="match status" value="1"/>
</dbReference>
<keyword evidence="2 10" id="KW-0328">Glycosyltransferase</keyword>
<dbReference type="PANTHER" id="PTHR10339">
    <property type="entry name" value="ADP-RIBOSYLTRANSFERASE"/>
    <property type="match status" value="1"/>
</dbReference>
<comment type="similarity">
    <text evidence="1 10">Belongs to the Arg-specific ADP-ribosyltransferase family.</text>
</comment>
<evidence type="ECO:0000256" key="4">
    <source>
        <dbReference type="ARBA" id="ARBA00022695"/>
    </source>
</evidence>
<dbReference type="GO" id="GO:0005615">
    <property type="term" value="C:extracellular space"/>
    <property type="evidence" value="ECO:0007669"/>
    <property type="project" value="UniProtKB-ARBA"/>
</dbReference>
<evidence type="ECO:0000256" key="6">
    <source>
        <dbReference type="ARBA" id="ARBA00022857"/>
    </source>
</evidence>
<evidence type="ECO:0000256" key="7">
    <source>
        <dbReference type="ARBA" id="ARBA00023027"/>
    </source>
</evidence>
<sequence>MTVATVAIEVKPLDMAQDSFDDQYRGCGPAMTAALPALNRSEFQKNPLFAQVWVKAAAKWQMRGPPDSPLSPAQATAIMAYMMDDLHKEFNSALRAAGRSPQEYQDNFHFKTFHFLLTQALGTLRDALKGECKELLHQICGVQFKAKRGDTVRFGEFTSMLLNETTGECPGKETLLQVCTCQGVEIRYFSDNLQNWGVLIPPYETFEVTQVTETRDKAVIQLRSSGTYSKYNCEWLKGGSISMTPFHLGGLLLATTALALATGIL</sequence>
<keyword evidence="3 10" id="KW-0808">Transferase</keyword>
<keyword evidence="8" id="KW-1015">Disulfide bond</keyword>
<dbReference type="Pfam" id="PF01129">
    <property type="entry name" value="ART"/>
    <property type="match status" value="1"/>
</dbReference>
<accession>A0A8C3QMZ0</accession>
<dbReference type="GO" id="GO:0106274">
    <property type="term" value="F:NAD+-protein-arginine ADP-ribosyltransferase activity"/>
    <property type="evidence" value="ECO:0007669"/>
    <property type="project" value="UniProtKB-EC"/>
</dbReference>
<evidence type="ECO:0000256" key="3">
    <source>
        <dbReference type="ARBA" id="ARBA00022679"/>
    </source>
</evidence>
<evidence type="ECO:0000256" key="2">
    <source>
        <dbReference type="ARBA" id="ARBA00022676"/>
    </source>
</evidence>
<dbReference type="FunFam" id="3.90.176.10:FF:000001">
    <property type="entry name" value="NAD(P)(+)--arginine ADP-ribosyltransferase"/>
    <property type="match status" value="1"/>
</dbReference>
<dbReference type="EC" id="2.4.2.31" evidence="10"/>
<dbReference type="AlphaFoldDB" id="A0A8C3QMZ0"/>
<keyword evidence="4" id="KW-0548">Nucleotidyltransferase</keyword>
<evidence type="ECO:0000256" key="1">
    <source>
        <dbReference type="ARBA" id="ARBA00009558"/>
    </source>
</evidence>
<keyword evidence="7 10" id="KW-0520">NAD</keyword>
<dbReference type="PRINTS" id="PR00970">
    <property type="entry name" value="RIBTRNSFRASE"/>
</dbReference>
<evidence type="ECO:0000313" key="11">
    <source>
        <dbReference type="Ensembl" id="ENSCRFP00000008499.1"/>
    </source>
</evidence>
<dbReference type="GO" id="GO:0016779">
    <property type="term" value="F:nucleotidyltransferase activity"/>
    <property type="evidence" value="ECO:0007669"/>
    <property type="project" value="UniProtKB-KW"/>
</dbReference>
<dbReference type="InterPro" id="IPR000768">
    <property type="entry name" value="ART"/>
</dbReference>
<keyword evidence="5" id="KW-0732">Signal</keyword>
<keyword evidence="12" id="KW-1185">Reference proteome</keyword>
<evidence type="ECO:0000256" key="10">
    <source>
        <dbReference type="RuleBase" id="RU361228"/>
    </source>
</evidence>
<dbReference type="PANTHER" id="PTHR10339:SF19">
    <property type="entry name" value="GPI-LINKED NAD(P)(+)--ARGININE ADP-RIBOSYLTRANSFERASE 1"/>
    <property type="match status" value="1"/>
</dbReference>
<dbReference type="GO" id="GO:0003950">
    <property type="term" value="F:NAD+ poly-ADP-ribosyltransferase activity"/>
    <property type="evidence" value="ECO:0007669"/>
    <property type="project" value="UniProtKB-ARBA"/>
</dbReference>
<proteinExistence type="inferred from homology"/>
<evidence type="ECO:0000256" key="5">
    <source>
        <dbReference type="ARBA" id="ARBA00022729"/>
    </source>
</evidence>